<name>A0A0D2GGS1_9BACT</name>
<dbReference type="AlphaFoldDB" id="A0A0D2GGS1"/>
<keyword evidence="3" id="KW-0732">Signal</keyword>
<dbReference type="GO" id="GO:0030313">
    <property type="term" value="C:cell envelope"/>
    <property type="evidence" value="ECO:0007669"/>
    <property type="project" value="UniProtKB-SubCell"/>
</dbReference>
<feature type="transmembrane region" description="Helical" evidence="8">
    <location>
        <begin position="69"/>
        <end position="87"/>
    </location>
</feature>
<comment type="subcellular location">
    <subcellularLocation>
        <location evidence="1">Cell envelope</location>
    </subcellularLocation>
</comment>
<evidence type="ECO:0000313" key="11">
    <source>
        <dbReference type="Proteomes" id="UP000032233"/>
    </source>
</evidence>
<evidence type="ECO:0000256" key="6">
    <source>
        <dbReference type="ARBA" id="ARBA00023136"/>
    </source>
</evidence>
<evidence type="ECO:0000256" key="7">
    <source>
        <dbReference type="SAM" id="MobiDB-lite"/>
    </source>
</evidence>
<dbReference type="STRING" id="1429043.X474_10795"/>
<evidence type="ECO:0000256" key="2">
    <source>
        <dbReference type="ARBA" id="ARBA00022723"/>
    </source>
</evidence>
<dbReference type="PANTHER" id="PTHR42827:SF1">
    <property type="entry name" value="IRON-SULFUR CLUSTER-BINDING PROTEIN"/>
    <property type="match status" value="1"/>
</dbReference>
<organism evidence="10 11">
    <name type="scientific">Dethiosulfatarculus sandiegensis</name>
    <dbReference type="NCBI Taxonomy" id="1429043"/>
    <lineage>
        <taxon>Bacteria</taxon>
        <taxon>Pseudomonadati</taxon>
        <taxon>Thermodesulfobacteriota</taxon>
        <taxon>Desulfarculia</taxon>
        <taxon>Desulfarculales</taxon>
        <taxon>Desulfarculaceae</taxon>
        <taxon>Dethiosulfatarculus</taxon>
    </lineage>
</organism>
<dbReference type="Pfam" id="PF12838">
    <property type="entry name" value="Fer4_7"/>
    <property type="match status" value="1"/>
</dbReference>
<evidence type="ECO:0000256" key="1">
    <source>
        <dbReference type="ARBA" id="ARBA00004196"/>
    </source>
</evidence>
<protein>
    <recommendedName>
        <fullName evidence="9">4Fe-4S ferredoxin-type domain-containing protein</fullName>
    </recommendedName>
</protein>
<sequence length="480" mass="53515">MKKKAVSKVFKMFLWLLLGFDLLLLGGVLLFTYESVREKEPRAPKIGLALAGGCLLLAGLLVFLPLIHIPVAVLFSCMVIMALVFMIPGKPNPRAMAGSKGCVQGEFARFDERDSVFARNRSLPEGSERYRNYYETHPEKEETDKKRRAKGGPVAKAGSIDNGYQPNVAMMGAGFGFVNYMGPHARVEPGMETAKAELDPARATRIVKGLARHLGADLVGVCRLDPRWAYCNRGEIHYGNWEDYGAEIPEPLPYAVVMATEMDVDLVYGGPHTPGVVESALNYAKGSYLTTILASWFGEMGYRATAQHSRNYDLLTVPLAIDAGLGELGRLGYLISDKYGARVRVFAVTTDMPLVPDSPVDLGVEKFCEGCMKCADSCPSRSIPHGEKTLLRGLLRWKLNEDTCFDYWAKVGTDCSVCMAVCPFSRPNRSIHRLVRWFVGRSSLAQRIFPYIDNWLYGKRWKPREVPEWIRQPRKKALSS</sequence>
<dbReference type="PROSITE" id="PS51379">
    <property type="entry name" value="4FE4S_FER_2"/>
    <property type="match status" value="1"/>
</dbReference>
<feature type="domain" description="4Fe-4S ferredoxin-type" evidence="9">
    <location>
        <begin position="358"/>
        <end position="388"/>
    </location>
</feature>
<dbReference type="InterPro" id="IPR012832">
    <property type="entry name" value="RDH"/>
</dbReference>
<dbReference type="SUPFAM" id="SSF54862">
    <property type="entry name" value="4Fe-4S ferredoxins"/>
    <property type="match status" value="1"/>
</dbReference>
<evidence type="ECO:0000256" key="5">
    <source>
        <dbReference type="ARBA" id="ARBA00023014"/>
    </source>
</evidence>
<dbReference type="InParanoid" id="A0A0D2GGS1"/>
<comment type="caution">
    <text evidence="10">The sequence shown here is derived from an EMBL/GenBank/DDBJ whole genome shotgun (WGS) entry which is preliminary data.</text>
</comment>
<evidence type="ECO:0000256" key="3">
    <source>
        <dbReference type="ARBA" id="ARBA00022729"/>
    </source>
</evidence>
<accession>A0A0D2GGS1</accession>
<keyword evidence="4" id="KW-0408">Iron</keyword>
<feature type="transmembrane region" description="Helical" evidence="8">
    <location>
        <begin position="12"/>
        <end position="33"/>
    </location>
</feature>
<dbReference type="InterPro" id="IPR017896">
    <property type="entry name" value="4Fe4S_Fe-S-bd"/>
</dbReference>
<evidence type="ECO:0000313" key="10">
    <source>
        <dbReference type="EMBL" id="KIX14112.1"/>
    </source>
</evidence>
<dbReference type="RefSeq" id="WP_052515064.1">
    <property type="nucleotide sequence ID" value="NZ_AZAC01000012.1"/>
</dbReference>
<evidence type="ECO:0000256" key="4">
    <source>
        <dbReference type="ARBA" id="ARBA00023004"/>
    </source>
</evidence>
<reference evidence="10 11" key="1">
    <citation type="submission" date="2013-11" db="EMBL/GenBank/DDBJ databases">
        <title>Metagenomic analysis of a methanogenic consortium involved in long chain n-alkane degradation.</title>
        <authorList>
            <person name="Davidova I.A."/>
            <person name="Callaghan A.V."/>
            <person name="Wawrik B."/>
            <person name="Pruitt S."/>
            <person name="Marks C."/>
            <person name="Duncan K.E."/>
            <person name="Suflita J.M."/>
        </authorList>
    </citation>
    <scope>NUCLEOTIDE SEQUENCE [LARGE SCALE GENOMIC DNA]</scope>
    <source>
        <strain evidence="10 11">SPR</strain>
    </source>
</reference>
<dbReference type="Proteomes" id="UP000032233">
    <property type="component" value="Unassembled WGS sequence"/>
</dbReference>
<dbReference type="PANTHER" id="PTHR42827">
    <property type="entry name" value="IRON-SULFUR CLUSTER-BINDING PROTEIN-RELATED"/>
    <property type="match status" value="1"/>
</dbReference>
<keyword evidence="11" id="KW-1185">Reference proteome</keyword>
<dbReference type="PROSITE" id="PS00198">
    <property type="entry name" value="4FE4S_FER_1"/>
    <property type="match status" value="1"/>
</dbReference>
<keyword evidence="2" id="KW-0479">Metal-binding</keyword>
<keyword evidence="8" id="KW-1133">Transmembrane helix</keyword>
<gene>
    <name evidence="10" type="ORF">X474_10795</name>
</gene>
<dbReference type="Gene3D" id="3.30.70.20">
    <property type="match status" value="1"/>
</dbReference>
<dbReference type="GO" id="GO:0051536">
    <property type="term" value="F:iron-sulfur cluster binding"/>
    <property type="evidence" value="ECO:0007669"/>
    <property type="project" value="UniProtKB-KW"/>
</dbReference>
<dbReference type="GO" id="GO:0046872">
    <property type="term" value="F:metal ion binding"/>
    <property type="evidence" value="ECO:0007669"/>
    <property type="project" value="UniProtKB-KW"/>
</dbReference>
<feature type="compositionally biased region" description="Basic and acidic residues" evidence="7">
    <location>
        <begin position="128"/>
        <end position="145"/>
    </location>
</feature>
<keyword evidence="5" id="KW-0411">Iron-sulfur</keyword>
<dbReference type="NCBIfam" id="TIGR02486">
    <property type="entry name" value="RDH"/>
    <property type="match status" value="1"/>
</dbReference>
<feature type="transmembrane region" description="Helical" evidence="8">
    <location>
        <begin position="45"/>
        <end position="63"/>
    </location>
</feature>
<keyword evidence="6 8" id="KW-0472">Membrane</keyword>
<dbReference type="EMBL" id="AZAC01000012">
    <property type="protein sequence ID" value="KIX14112.1"/>
    <property type="molecule type" value="Genomic_DNA"/>
</dbReference>
<keyword evidence="8" id="KW-0812">Transmembrane</keyword>
<dbReference type="InterPro" id="IPR017900">
    <property type="entry name" value="4Fe4S_Fe_S_CS"/>
</dbReference>
<evidence type="ECO:0000256" key="8">
    <source>
        <dbReference type="SAM" id="Phobius"/>
    </source>
</evidence>
<feature type="region of interest" description="Disordered" evidence="7">
    <location>
        <begin position="128"/>
        <end position="156"/>
    </location>
</feature>
<evidence type="ECO:0000259" key="9">
    <source>
        <dbReference type="PROSITE" id="PS51379"/>
    </source>
</evidence>
<proteinExistence type="predicted"/>